<dbReference type="EMBL" id="CAUYUJ010020537">
    <property type="protein sequence ID" value="CAK0899011.1"/>
    <property type="molecule type" value="Genomic_DNA"/>
</dbReference>
<reference evidence="2" key="1">
    <citation type="submission" date="2023-10" db="EMBL/GenBank/DDBJ databases">
        <authorList>
            <person name="Chen Y."/>
            <person name="Shah S."/>
            <person name="Dougan E. K."/>
            <person name="Thang M."/>
            <person name="Chan C."/>
        </authorList>
    </citation>
    <scope>NUCLEOTIDE SEQUENCE [LARGE SCALE GENOMIC DNA]</scope>
</reference>
<evidence type="ECO:0000313" key="3">
    <source>
        <dbReference type="Proteomes" id="UP001189429"/>
    </source>
</evidence>
<proteinExistence type="predicted"/>
<keyword evidence="3" id="KW-1185">Reference proteome</keyword>
<accession>A0ABN9XHF2</accession>
<sequence length="240" mass="25421">PSLAQAVLARARPSPSAATRRRLSPHISQGPAMSGDRPDRGAEAEEATELLREQLGPAGLRRPVAAAALLAVLAAAWTAALLLSRGRPVRAGPSLVRLASQEATAITSLSPGADYCPAAGENCTALRCCAEAGLQCYKKNSAWASCLANCTKNKSMPGDANKDPWDCEEFGARTPGPAGPVDEDYDWTTGGLRGQDCRVHKFCAGQDDHCYLKNKEWGSCMRECDPAASGTKGWSCEKLY</sequence>
<organism evidence="2 3">
    <name type="scientific">Prorocentrum cordatum</name>
    <dbReference type="NCBI Taxonomy" id="2364126"/>
    <lineage>
        <taxon>Eukaryota</taxon>
        <taxon>Sar</taxon>
        <taxon>Alveolata</taxon>
        <taxon>Dinophyceae</taxon>
        <taxon>Prorocentrales</taxon>
        <taxon>Prorocentraceae</taxon>
        <taxon>Prorocentrum</taxon>
    </lineage>
</organism>
<evidence type="ECO:0000256" key="1">
    <source>
        <dbReference type="SAM" id="MobiDB-lite"/>
    </source>
</evidence>
<gene>
    <name evidence="2" type="ORF">PCOR1329_LOCUS76640</name>
</gene>
<feature type="region of interest" description="Disordered" evidence="1">
    <location>
        <begin position="1"/>
        <end position="44"/>
    </location>
</feature>
<comment type="caution">
    <text evidence="2">The sequence shown here is derived from an EMBL/GenBank/DDBJ whole genome shotgun (WGS) entry which is preliminary data.</text>
</comment>
<feature type="non-terminal residue" evidence="2">
    <location>
        <position position="1"/>
    </location>
</feature>
<dbReference type="Proteomes" id="UP001189429">
    <property type="component" value="Unassembled WGS sequence"/>
</dbReference>
<name>A0ABN9XHF2_9DINO</name>
<evidence type="ECO:0000313" key="2">
    <source>
        <dbReference type="EMBL" id="CAK0899011.1"/>
    </source>
</evidence>
<protein>
    <submittedName>
        <fullName evidence="2">Uncharacterized protein</fullName>
    </submittedName>
</protein>
<feature type="compositionally biased region" description="Low complexity" evidence="1">
    <location>
        <begin position="1"/>
        <end position="18"/>
    </location>
</feature>